<dbReference type="GO" id="GO:0000785">
    <property type="term" value="C:chromatin"/>
    <property type="evidence" value="ECO:0007669"/>
    <property type="project" value="TreeGrafter"/>
</dbReference>
<keyword evidence="1" id="KW-0479">Metal-binding</keyword>
<dbReference type="PROSITE" id="PS51044">
    <property type="entry name" value="ZF_SP_RING"/>
    <property type="match status" value="1"/>
</dbReference>
<dbReference type="GO" id="GO:0061665">
    <property type="term" value="F:SUMO ligase activity"/>
    <property type="evidence" value="ECO:0007669"/>
    <property type="project" value="TreeGrafter"/>
</dbReference>
<feature type="region of interest" description="Disordered" evidence="5">
    <location>
        <begin position="470"/>
        <end position="498"/>
    </location>
</feature>
<dbReference type="PANTHER" id="PTHR10782">
    <property type="entry name" value="ZINC FINGER MIZ DOMAIN-CONTAINING PROTEIN"/>
    <property type="match status" value="1"/>
</dbReference>
<dbReference type="Gene3D" id="3.30.40.10">
    <property type="entry name" value="Zinc/RING finger domain, C3HC4 (zinc finger)"/>
    <property type="match status" value="1"/>
</dbReference>
<evidence type="ECO:0000259" key="6">
    <source>
        <dbReference type="PROSITE" id="PS51044"/>
    </source>
</evidence>
<name>A0A8H7UKS2_9FUNG</name>
<comment type="caution">
    <text evidence="7">The sequence shown here is derived from an EMBL/GenBank/DDBJ whole genome shotgun (WGS) entry which is preliminary data.</text>
</comment>
<dbReference type="AlphaFoldDB" id="A0A8H7UKS2"/>
<dbReference type="OrthoDB" id="28127at2759"/>
<reference evidence="7" key="1">
    <citation type="submission" date="2020-12" db="EMBL/GenBank/DDBJ databases">
        <title>Metabolic potential, ecology and presence of endohyphal bacteria is reflected in genomic diversity of Mucoromycotina.</title>
        <authorList>
            <person name="Muszewska A."/>
            <person name="Okrasinska A."/>
            <person name="Steczkiewicz K."/>
            <person name="Drgas O."/>
            <person name="Orlowska M."/>
            <person name="Perlinska-Lenart U."/>
            <person name="Aleksandrzak-Piekarczyk T."/>
            <person name="Szatraj K."/>
            <person name="Zielenkiewicz U."/>
            <person name="Pilsyk S."/>
            <person name="Malc E."/>
            <person name="Mieczkowski P."/>
            <person name="Kruszewska J.S."/>
            <person name="Biernat P."/>
            <person name="Pawlowska J."/>
        </authorList>
    </citation>
    <scope>NUCLEOTIDE SEQUENCE</scope>
    <source>
        <strain evidence="7">CBS 226.32</strain>
    </source>
</reference>
<evidence type="ECO:0000256" key="1">
    <source>
        <dbReference type="ARBA" id="ARBA00022723"/>
    </source>
</evidence>
<evidence type="ECO:0000313" key="7">
    <source>
        <dbReference type="EMBL" id="KAG2189651.1"/>
    </source>
</evidence>
<feature type="compositionally biased region" description="Acidic residues" evidence="5">
    <location>
        <begin position="476"/>
        <end position="486"/>
    </location>
</feature>
<accession>A0A8H7UKS2</accession>
<sequence>MNINLYRRRRLRSTQPILTRVQIKDLGRIIGYTSFRQSVEFLMDPYNYFKLSKLKMADIHNYLLEKGITTEKCPNSHIRQNDHSRVLISILFPGYPIIKASEHHYQDLRENRSSQAKLIDLAYDQLPTSDKYERLDELFRSEVNWFKESSKDGCYSIDIPLKKLNRSIVVEGHASSNINVRLFLYLWTSERMSWTPATDIELYVDNTEKDCLSDSDKKTYGYGFKHTDITEKSGSIQKANRRSTGTQLFTFKFNEKQPNIRHVSVCAVIEKSTDELTSQLYMQTASLYIGRAMEKSNRNIPVAQKVQQTVVQLLNQYNLNDKLQLQKTESLFLSCADTFITEWNEYEDEKKDDQDVEIFAGDEIVSMLDPINLARIQHPARCIFCTHNTSFDAMTFFKFQVTSMVWNCPICSVRIRGIQDLYIDYQTKRALIKYPDEEKFLRESNDTYNVIPNLSEAKVAASITEKRPPKYQIISVDDDDDDDEESDRNIKKPKLDDD</sequence>
<gene>
    <name evidence="7" type="ORF">INT46_004554</name>
</gene>
<feature type="domain" description="SP-RING-type" evidence="6">
    <location>
        <begin position="352"/>
        <end position="436"/>
    </location>
</feature>
<dbReference type="GO" id="GO:0008270">
    <property type="term" value="F:zinc ion binding"/>
    <property type="evidence" value="ECO:0007669"/>
    <property type="project" value="UniProtKB-KW"/>
</dbReference>
<evidence type="ECO:0000313" key="8">
    <source>
        <dbReference type="Proteomes" id="UP000650833"/>
    </source>
</evidence>
<dbReference type="CDD" id="cd16650">
    <property type="entry name" value="SP-RING_PIAS-like"/>
    <property type="match status" value="1"/>
</dbReference>
<dbReference type="Proteomes" id="UP000650833">
    <property type="component" value="Unassembled WGS sequence"/>
</dbReference>
<organism evidence="7 8">
    <name type="scientific">Mucor plumbeus</name>
    <dbReference type="NCBI Taxonomy" id="97098"/>
    <lineage>
        <taxon>Eukaryota</taxon>
        <taxon>Fungi</taxon>
        <taxon>Fungi incertae sedis</taxon>
        <taxon>Mucoromycota</taxon>
        <taxon>Mucoromycotina</taxon>
        <taxon>Mucoromycetes</taxon>
        <taxon>Mucorales</taxon>
        <taxon>Mucorineae</taxon>
        <taxon>Mucoraceae</taxon>
        <taxon>Mucor</taxon>
    </lineage>
</organism>
<evidence type="ECO:0000256" key="2">
    <source>
        <dbReference type="ARBA" id="ARBA00022771"/>
    </source>
</evidence>
<dbReference type="Pfam" id="PF02891">
    <property type="entry name" value="zf-MIZ"/>
    <property type="match status" value="1"/>
</dbReference>
<dbReference type="EMBL" id="JAEPRC010001302">
    <property type="protein sequence ID" value="KAG2189651.1"/>
    <property type="molecule type" value="Genomic_DNA"/>
</dbReference>
<protein>
    <recommendedName>
        <fullName evidence="6">SP-RING-type domain-containing protein</fullName>
    </recommendedName>
</protein>
<keyword evidence="2 4" id="KW-0863">Zinc-finger</keyword>
<dbReference type="GO" id="GO:0016925">
    <property type="term" value="P:protein sumoylation"/>
    <property type="evidence" value="ECO:0007669"/>
    <property type="project" value="TreeGrafter"/>
</dbReference>
<keyword evidence="3" id="KW-0862">Zinc</keyword>
<dbReference type="InterPro" id="IPR004181">
    <property type="entry name" value="Znf_MIZ"/>
</dbReference>
<dbReference type="PANTHER" id="PTHR10782:SF4">
    <property type="entry name" value="TONALLI, ISOFORM E"/>
    <property type="match status" value="1"/>
</dbReference>
<evidence type="ECO:0000256" key="5">
    <source>
        <dbReference type="SAM" id="MobiDB-lite"/>
    </source>
</evidence>
<evidence type="ECO:0000256" key="4">
    <source>
        <dbReference type="PROSITE-ProRule" id="PRU00452"/>
    </source>
</evidence>
<proteinExistence type="predicted"/>
<dbReference type="InterPro" id="IPR013083">
    <property type="entry name" value="Znf_RING/FYVE/PHD"/>
</dbReference>
<keyword evidence="8" id="KW-1185">Reference proteome</keyword>
<evidence type="ECO:0000256" key="3">
    <source>
        <dbReference type="ARBA" id="ARBA00022833"/>
    </source>
</evidence>
<feature type="compositionally biased region" description="Basic and acidic residues" evidence="5">
    <location>
        <begin position="487"/>
        <end position="498"/>
    </location>
</feature>